<comment type="cofactor">
    <cofactor evidence="1">
        <name>Mn(2+)</name>
        <dbReference type="ChEBI" id="CHEBI:29035"/>
    </cofactor>
</comment>
<feature type="non-terminal residue" evidence="18">
    <location>
        <position position="1"/>
    </location>
</feature>
<evidence type="ECO:0000256" key="9">
    <source>
        <dbReference type="ARBA" id="ARBA00022741"/>
    </source>
</evidence>
<evidence type="ECO:0000256" key="15">
    <source>
        <dbReference type="SAM" id="MobiDB-lite"/>
    </source>
</evidence>
<dbReference type="PANTHER" id="PTHR12271">
    <property type="entry name" value="POLY A POLYMERASE CID PAP -RELATED"/>
    <property type="match status" value="1"/>
</dbReference>
<evidence type="ECO:0000256" key="12">
    <source>
        <dbReference type="ARBA" id="ARBA00023211"/>
    </source>
</evidence>
<dbReference type="CDD" id="cd05402">
    <property type="entry name" value="NT_PAP_TUTase"/>
    <property type="match status" value="1"/>
</dbReference>
<evidence type="ECO:0000256" key="1">
    <source>
        <dbReference type="ARBA" id="ARBA00001936"/>
    </source>
</evidence>
<dbReference type="SUPFAM" id="SSF81631">
    <property type="entry name" value="PAP/OAS1 substrate-binding domain"/>
    <property type="match status" value="1"/>
</dbReference>
<reference evidence="18 19" key="1">
    <citation type="journal article" date="2023" name="bioRxiv">
        <title>Conserved and derived expression patterns and positive selection on dental genes reveal complex evolutionary context of ever-growing rodent molars.</title>
        <authorList>
            <person name="Calamari Z.T."/>
            <person name="Song A."/>
            <person name="Cohen E."/>
            <person name="Akter M."/>
            <person name="Roy R.D."/>
            <person name="Hallikas O."/>
            <person name="Christensen M.M."/>
            <person name="Li P."/>
            <person name="Marangoni P."/>
            <person name="Jernvall J."/>
            <person name="Klein O.D."/>
        </authorList>
    </citation>
    <scope>NUCLEOTIDE SEQUENCE [LARGE SCALE GENOMIC DNA]</scope>
    <source>
        <strain evidence="18">V071</strain>
    </source>
</reference>
<dbReference type="GO" id="GO:0046872">
    <property type="term" value="F:metal ion binding"/>
    <property type="evidence" value="ECO:0007669"/>
    <property type="project" value="UniProtKB-KW"/>
</dbReference>
<evidence type="ECO:0000256" key="14">
    <source>
        <dbReference type="ARBA" id="ARBA00048830"/>
    </source>
</evidence>
<evidence type="ECO:0000256" key="4">
    <source>
        <dbReference type="ARBA" id="ARBA00012388"/>
    </source>
</evidence>
<evidence type="ECO:0000256" key="5">
    <source>
        <dbReference type="ARBA" id="ARBA00022490"/>
    </source>
</evidence>
<evidence type="ECO:0000256" key="8">
    <source>
        <dbReference type="ARBA" id="ARBA00022723"/>
    </source>
</evidence>
<dbReference type="InterPro" id="IPR054708">
    <property type="entry name" value="MTPAP-like_central"/>
</dbReference>
<proteinExistence type="inferred from homology"/>
<keyword evidence="12" id="KW-0464">Manganese</keyword>
<dbReference type="Gene3D" id="1.10.1410.10">
    <property type="match status" value="1"/>
</dbReference>
<dbReference type="GO" id="GO:0010468">
    <property type="term" value="P:regulation of gene expression"/>
    <property type="evidence" value="ECO:0007669"/>
    <property type="project" value="UniProtKB-ARBA"/>
</dbReference>
<dbReference type="Proteomes" id="UP001488838">
    <property type="component" value="Unassembled WGS sequence"/>
</dbReference>
<evidence type="ECO:0000256" key="3">
    <source>
        <dbReference type="ARBA" id="ARBA00004496"/>
    </source>
</evidence>
<keyword evidence="11" id="KW-0460">Magnesium</keyword>
<keyword evidence="19" id="KW-1185">Reference proteome</keyword>
<keyword evidence="5" id="KW-0963">Cytoplasm</keyword>
<dbReference type="GO" id="GO:1990817">
    <property type="term" value="F:poly(A) RNA polymerase activity"/>
    <property type="evidence" value="ECO:0007669"/>
    <property type="project" value="UniProtKB-EC"/>
</dbReference>
<accession>A0AAW0IBW8</accession>
<dbReference type="EMBL" id="JBBHLL010000168">
    <property type="protein sequence ID" value="KAK7811649.1"/>
    <property type="molecule type" value="Genomic_DNA"/>
</dbReference>
<gene>
    <name evidence="18" type="ORF">U0070_022292</name>
</gene>
<evidence type="ECO:0000259" key="17">
    <source>
        <dbReference type="Pfam" id="PF22600"/>
    </source>
</evidence>
<dbReference type="GO" id="GO:0006397">
    <property type="term" value="P:mRNA processing"/>
    <property type="evidence" value="ECO:0007669"/>
    <property type="project" value="UniProtKB-KW"/>
</dbReference>
<evidence type="ECO:0000256" key="11">
    <source>
        <dbReference type="ARBA" id="ARBA00022842"/>
    </source>
</evidence>
<name>A0AAW0IBW8_MYOGA</name>
<evidence type="ECO:0000256" key="2">
    <source>
        <dbReference type="ARBA" id="ARBA00001946"/>
    </source>
</evidence>
<dbReference type="Pfam" id="PF03828">
    <property type="entry name" value="PAP_assoc"/>
    <property type="match status" value="1"/>
</dbReference>
<evidence type="ECO:0000256" key="7">
    <source>
        <dbReference type="ARBA" id="ARBA00022679"/>
    </source>
</evidence>
<dbReference type="PANTHER" id="PTHR12271:SF40">
    <property type="entry name" value="POLY(A) RNA POLYMERASE GLD2"/>
    <property type="match status" value="1"/>
</dbReference>
<comment type="subcellular location">
    <subcellularLocation>
        <location evidence="3">Cytoplasm</location>
    </subcellularLocation>
</comment>
<comment type="catalytic activity">
    <reaction evidence="14">
        <text>RNA(n) + ATP = RNA(n)-3'-adenine ribonucleotide + diphosphate</text>
        <dbReference type="Rhea" id="RHEA:11332"/>
        <dbReference type="Rhea" id="RHEA-COMP:14527"/>
        <dbReference type="Rhea" id="RHEA-COMP:17347"/>
        <dbReference type="ChEBI" id="CHEBI:30616"/>
        <dbReference type="ChEBI" id="CHEBI:33019"/>
        <dbReference type="ChEBI" id="CHEBI:140395"/>
        <dbReference type="ChEBI" id="CHEBI:173115"/>
        <dbReference type="EC" id="2.7.7.19"/>
    </reaction>
</comment>
<dbReference type="GO" id="GO:0005737">
    <property type="term" value="C:cytoplasm"/>
    <property type="evidence" value="ECO:0007669"/>
    <property type="project" value="UniProtKB-SubCell"/>
</dbReference>
<keyword evidence="9" id="KW-0547">Nucleotide-binding</keyword>
<dbReference type="InterPro" id="IPR002058">
    <property type="entry name" value="PAP_assoc"/>
</dbReference>
<dbReference type="GO" id="GO:0005524">
    <property type="term" value="F:ATP binding"/>
    <property type="evidence" value="ECO:0007669"/>
    <property type="project" value="UniProtKB-KW"/>
</dbReference>
<protein>
    <recommendedName>
        <fullName evidence="4">polynucleotide adenylyltransferase</fullName>
        <ecNumber evidence="4">2.7.7.19</ecNumber>
    </recommendedName>
</protein>
<dbReference type="FunFam" id="3.30.460.10:FF:000022">
    <property type="entry name" value="poly(A) RNA polymerase GLD2 isoform X1"/>
    <property type="match status" value="1"/>
</dbReference>
<feature type="region of interest" description="Disordered" evidence="15">
    <location>
        <begin position="47"/>
        <end position="81"/>
    </location>
</feature>
<feature type="domain" description="Poly(A) RNA polymerase mitochondrial-like central palm" evidence="17">
    <location>
        <begin position="305"/>
        <end position="443"/>
    </location>
</feature>
<evidence type="ECO:0000259" key="16">
    <source>
        <dbReference type="Pfam" id="PF03828"/>
    </source>
</evidence>
<sequence length="602" mass="68229">QLKLNTDVPSKGEVRLVFDSLEGPPRTESACRKWPTEEQLHLPLAEDHRQRAGRPGSVWSLSGPCPARRWRPPSHPKAGKLAPAQFSHRAPRQAACRKSDLWLPLLIPIRGHGCLRRLFGDFLVFRFFFPFFLLSPPPTFHARAGLTVSALALPPPCRFLGHPPELGLAVLRAARAAALAGGAAGPCSALRRGRRLSRAVTLQPLTYGTVSPIQTSTSPLFRGRKRISDEKTFPLDGKRQRFHSPHQEPTIINQIVPLSGDRRYSMPPLFHTHYVPDIVRCVPPLREIPLLEPREITLPEAKDKLSQQILELFETCQQQTSDLKKKELCRAQLQREIQLLFPQSRLFLVGSSLNGFGARSSDGDLCLVVKEEPVNQKTEARHILTLVHKHFCTRLSGYIERPQLIRAKVPIVKFRDKVSCVEFDLNVNNTVGIRNTFLLRTYAYLENRVRPLVLVIKKWASHHDINDASRGTLSSYSLVLMVLHYLQICIVLKSFVSKESFSTSVQLHLVHHTPCNVPPYLSKNESSLGDLLLGFLKYYATEFDWNTQMISVREAKAIPRPDDIEWRNKYICVEVMAQIEKQERSEQCSAFESCYPEEIAAL</sequence>
<keyword evidence="10" id="KW-0067">ATP-binding</keyword>
<comment type="cofactor">
    <cofactor evidence="2">
        <name>Mg(2+)</name>
        <dbReference type="ChEBI" id="CHEBI:18420"/>
    </cofactor>
</comment>
<keyword evidence="7" id="KW-0808">Transferase</keyword>
<dbReference type="AlphaFoldDB" id="A0AAW0IBW8"/>
<keyword evidence="8" id="KW-0479">Metal-binding</keyword>
<feature type="domain" description="PAP-associated" evidence="16">
    <location>
        <begin position="527"/>
        <end position="574"/>
    </location>
</feature>
<organism evidence="18 19">
    <name type="scientific">Myodes glareolus</name>
    <name type="common">Bank vole</name>
    <name type="synonym">Clethrionomys glareolus</name>
    <dbReference type="NCBI Taxonomy" id="447135"/>
    <lineage>
        <taxon>Eukaryota</taxon>
        <taxon>Metazoa</taxon>
        <taxon>Chordata</taxon>
        <taxon>Craniata</taxon>
        <taxon>Vertebrata</taxon>
        <taxon>Euteleostomi</taxon>
        <taxon>Mammalia</taxon>
        <taxon>Eutheria</taxon>
        <taxon>Euarchontoglires</taxon>
        <taxon>Glires</taxon>
        <taxon>Rodentia</taxon>
        <taxon>Myomorpha</taxon>
        <taxon>Muroidea</taxon>
        <taxon>Cricetidae</taxon>
        <taxon>Arvicolinae</taxon>
        <taxon>Myodes</taxon>
    </lineage>
</organism>
<dbReference type="SUPFAM" id="SSF81301">
    <property type="entry name" value="Nucleotidyltransferase"/>
    <property type="match status" value="1"/>
</dbReference>
<dbReference type="InterPro" id="IPR043519">
    <property type="entry name" value="NT_sf"/>
</dbReference>
<evidence type="ECO:0000313" key="19">
    <source>
        <dbReference type="Proteomes" id="UP001488838"/>
    </source>
</evidence>
<comment type="similarity">
    <text evidence="13">Belongs to the DNA polymerase type-B-like family. GLD2 subfamily.</text>
</comment>
<keyword evidence="6" id="KW-0507">mRNA processing</keyword>
<feature type="compositionally biased region" description="Basic residues" evidence="15">
    <location>
        <begin position="68"/>
        <end position="78"/>
    </location>
</feature>
<evidence type="ECO:0000256" key="6">
    <source>
        <dbReference type="ARBA" id="ARBA00022664"/>
    </source>
</evidence>
<dbReference type="Gene3D" id="3.30.460.10">
    <property type="entry name" value="Beta Polymerase, domain 2"/>
    <property type="match status" value="1"/>
</dbReference>
<dbReference type="GO" id="GO:0031123">
    <property type="term" value="P:RNA 3'-end processing"/>
    <property type="evidence" value="ECO:0007669"/>
    <property type="project" value="TreeGrafter"/>
</dbReference>
<evidence type="ECO:0000313" key="18">
    <source>
        <dbReference type="EMBL" id="KAK7811649.1"/>
    </source>
</evidence>
<dbReference type="EC" id="2.7.7.19" evidence="4"/>
<comment type="caution">
    <text evidence="18">The sequence shown here is derived from an EMBL/GenBank/DDBJ whole genome shotgun (WGS) entry which is preliminary data.</text>
</comment>
<evidence type="ECO:0000256" key="10">
    <source>
        <dbReference type="ARBA" id="ARBA00022840"/>
    </source>
</evidence>
<evidence type="ECO:0000256" key="13">
    <source>
        <dbReference type="ARBA" id="ARBA00038491"/>
    </source>
</evidence>
<dbReference type="Pfam" id="PF22600">
    <property type="entry name" value="MTPAP-like_central"/>
    <property type="match status" value="1"/>
</dbReference>